<feature type="compositionally biased region" description="Low complexity" evidence="1">
    <location>
        <begin position="545"/>
        <end position="556"/>
    </location>
</feature>
<dbReference type="AlphaFoldDB" id="A0AAU9LIT9"/>
<dbReference type="EMBL" id="CAKMRJ010000001">
    <property type="protein sequence ID" value="CAH1415479.1"/>
    <property type="molecule type" value="Genomic_DNA"/>
</dbReference>
<evidence type="ECO:0008006" key="4">
    <source>
        <dbReference type="Google" id="ProtNLM"/>
    </source>
</evidence>
<dbReference type="PANTHER" id="PTHR36723:SF1">
    <property type="entry name" value="F22C12.19"/>
    <property type="match status" value="1"/>
</dbReference>
<gene>
    <name evidence="2" type="ORF">LVIROSA_LOCUS3325</name>
</gene>
<comment type="caution">
    <text evidence="2">The sequence shown here is derived from an EMBL/GenBank/DDBJ whole genome shotgun (WGS) entry which is preliminary data.</text>
</comment>
<accession>A0AAU9LIT9</accession>
<evidence type="ECO:0000256" key="1">
    <source>
        <dbReference type="SAM" id="MobiDB-lite"/>
    </source>
</evidence>
<dbReference type="PANTHER" id="PTHR36723">
    <property type="entry name" value="F22C12.19"/>
    <property type="match status" value="1"/>
</dbReference>
<reference evidence="2 3" key="1">
    <citation type="submission" date="2022-01" db="EMBL/GenBank/DDBJ databases">
        <authorList>
            <person name="Xiong W."/>
            <person name="Schranz E."/>
        </authorList>
    </citation>
    <scope>NUCLEOTIDE SEQUENCE [LARGE SCALE GENOMIC DNA]</scope>
</reference>
<evidence type="ECO:0000313" key="2">
    <source>
        <dbReference type="EMBL" id="CAH1415479.1"/>
    </source>
</evidence>
<sequence length="617" mass="66981">MDAVELPLPAAIVTKIMRSSGCSGGGGVTRVELLGNQSERETCSSSFLPEKDDNCNANGSRPVFWNKMSEEDLYRSTGQLSSHRSEETFVDHDMTSVPEAKQSHRKSGKSSRSNGSSSKRSRAAHMEASMNLTGVIDANDLQKEQGSSYPGKYNISAKHKTTVSGKRSDKRNGKIPKSKCDSFSVKAGLSSFSSSAGGNNILGVYGSKHDICDFGKHVDEVSLNELLDGSYKCPDSMKDKEKKTEAVNGRILLSVREACSILQLKKPGQTSQTQSVTPVDGNAGDPSSCKKVANSCTGVTDRTNILQFPLFPPKDVLDRLSLLPPKDLDLMLLDSMKPTSTSKVQNGGSLPTFPWSHISGGHFKANPDVVKSTPSKSTCQGRWAKMGKTNTSLGDTKTKTYLADFESLSYNENLVPLGRKWTGPTENEKSQLPSTSNAMVDRGASKNPGGNSAGVLSAAQTLCDIAARYRKQDQIGTVRWQKKSSSQKSIRPAKLISDEKLEKALFAIPSSRPVVGPTNDIKTHTQKKLRVSTNDPTNKAHYHWPTTTPQSSRSSPNKSFKNVSMEQSNSNSSPMKRSITTTPPGKLLNKPPKLRKLVPMEWKTSRGDQKGNGNGKY</sequence>
<organism evidence="2 3">
    <name type="scientific">Lactuca virosa</name>
    <dbReference type="NCBI Taxonomy" id="75947"/>
    <lineage>
        <taxon>Eukaryota</taxon>
        <taxon>Viridiplantae</taxon>
        <taxon>Streptophyta</taxon>
        <taxon>Embryophyta</taxon>
        <taxon>Tracheophyta</taxon>
        <taxon>Spermatophyta</taxon>
        <taxon>Magnoliopsida</taxon>
        <taxon>eudicotyledons</taxon>
        <taxon>Gunneridae</taxon>
        <taxon>Pentapetalae</taxon>
        <taxon>asterids</taxon>
        <taxon>campanulids</taxon>
        <taxon>Asterales</taxon>
        <taxon>Asteraceae</taxon>
        <taxon>Cichorioideae</taxon>
        <taxon>Cichorieae</taxon>
        <taxon>Lactucinae</taxon>
        <taxon>Lactuca</taxon>
    </lineage>
</organism>
<feature type="compositionally biased region" description="Polar residues" evidence="1">
    <location>
        <begin position="557"/>
        <end position="582"/>
    </location>
</feature>
<feature type="compositionally biased region" description="Basic and acidic residues" evidence="1">
    <location>
        <begin position="83"/>
        <end position="94"/>
    </location>
</feature>
<protein>
    <recommendedName>
        <fullName evidence="4">DUF3741 domain-containing protein</fullName>
    </recommendedName>
</protein>
<evidence type="ECO:0000313" key="3">
    <source>
        <dbReference type="Proteomes" id="UP001157418"/>
    </source>
</evidence>
<feature type="region of interest" description="Disordered" evidence="1">
    <location>
        <begin position="511"/>
        <end position="617"/>
    </location>
</feature>
<feature type="region of interest" description="Disordered" evidence="1">
    <location>
        <begin position="420"/>
        <end position="453"/>
    </location>
</feature>
<name>A0AAU9LIT9_9ASTR</name>
<feature type="region of interest" description="Disordered" evidence="1">
    <location>
        <begin position="76"/>
        <end position="177"/>
    </location>
</feature>
<dbReference type="Proteomes" id="UP001157418">
    <property type="component" value="Unassembled WGS sequence"/>
</dbReference>
<proteinExistence type="predicted"/>
<keyword evidence="3" id="KW-1185">Reference proteome</keyword>